<feature type="region of interest" description="Disordered" evidence="1">
    <location>
        <begin position="1"/>
        <end position="35"/>
    </location>
</feature>
<name>D2XA63_GBMV</name>
<organism evidence="2 3">
    <name type="scientific">Marseillevirus marseillevirus</name>
    <name type="common">GBM</name>
    <dbReference type="NCBI Taxonomy" id="694581"/>
    <lineage>
        <taxon>Viruses</taxon>
        <taxon>Varidnaviria</taxon>
        <taxon>Bamfordvirae</taxon>
        <taxon>Nucleocytoviricota</taxon>
        <taxon>Megaviricetes</taxon>
        <taxon>Pimascovirales</taxon>
        <taxon>Pimascovirales incertae sedis</taxon>
        <taxon>Marseilleviridae</taxon>
        <taxon>Marseillevirus</taxon>
        <taxon>Marseillevirus massiliense</taxon>
    </lineage>
</organism>
<evidence type="ECO:0000313" key="2">
    <source>
        <dbReference type="EMBL" id="ADB03840.1"/>
    </source>
</evidence>
<dbReference type="EMBL" id="GU071086">
    <property type="protein sequence ID" value="ADB03840.1"/>
    <property type="molecule type" value="Genomic_DNA"/>
</dbReference>
<accession>D2XA63</accession>
<dbReference type="Proteomes" id="UP000029780">
    <property type="component" value="Segment"/>
</dbReference>
<evidence type="ECO:0000313" key="3">
    <source>
        <dbReference type="Proteomes" id="UP000029780"/>
    </source>
</evidence>
<gene>
    <name evidence="2" type="ORF">MAR_ORF054</name>
</gene>
<dbReference type="GeneID" id="8746291"/>
<dbReference type="RefSeq" id="YP_003406802.1">
    <property type="nucleotide sequence ID" value="NC_013756.1"/>
</dbReference>
<keyword evidence="3" id="KW-1185">Reference proteome</keyword>
<protein>
    <submittedName>
        <fullName evidence="2">Uncharacterized protein</fullName>
    </submittedName>
</protein>
<sequence>MFSDGWLKIKPTPRGDSVPFRTLLRGDKDGKPMSLKGNVQVMAGIKDDGDKHH</sequence>
<organismHost>
    <name type="scientific">Acanthamoeba</name>
    <dbReference type="NCBI Taxonomy" id="5754"/>
</organismHost>
<evidence type="ECO:0000256" key="1">
    <source>
        <dbReference type="SAM" id="MobiDB-lite"/>
    </source>
</evidence>
<reference evidence="2 3" key="1">
    <citation type="journal article" date="2009" name="Proc. Natl. Acad. Sci. U.S.A.">
        <title>Giant Marseillevirus highlights the role of amoebae as a melting pot in emergence of chimeric microorganisms.</title>
        <authorList>
            <person name="Boyer M."/>
            <person name="Yutin N."/>
            <person name="Pagnier I."/>
            <person name="Barrassi L."/>
            <person name="Fournous G."/>
            <person name="Espinosa L."/>
            <person name="Robert C."/>
            <person name="Azza S."/>
            <person name="Sun S."/>
            <person name="Rossmann M.G."/>
            <person name="Suzan-Monti M."/>
            <person name="La Scola B."/>
            <person name="Koonin E.V."/>
            <person name="Raoult D."/>
        </authorList>
    </citation>
    <scope>NUCLEOTIDE SEQUENCE [LARGE SCALE GENOMIC DNA]</scope>
    <source>
        <strain evidence="2 3">T19</strain>
    </source>
</reference>
<proteinExistence type="predicted"/>
<dbReference type="KEGG" id="vg:8746291"/>